<keyword evidence="4" id="KW-0325">Glycoprotein</keyword>
<keyword evidence="9" id="KW-0119">Carbohydrate metabolism</keyword>
<dbReference type="Gene3D" id="3.20.20.370">
    <property type="entry name" value="Glycoside hydrolase/deacetylase"/>
    <property type="match status" value="1"/>
</dbReference>
<comment type="subcellular location">
    <subcellularLocation>
        <location evidence="2">Cell membrane</location>
        <topology evidence="2">Lipid-anchor</topology>
        <topology evidence="2">GPI-anchor</topology>
    </subcellularLocation>
</comment>
<dbReference type="STRING" id="1314781.A0A165EVW2"/>
<keyword evidence="15" id="KW-1185">Reference proteome</keyword>
<evidence type="ECO:0000313" key="15">
    <source>
        <dbReference type="Proteomes" id="UP000077266"/>
    </source>
</evidence>
<dbReference type="PANTHER" id="PTHR46471">
    <property type="entry name" value="CHITIN DEACETYLASE"/>
    <property type="match status" value="1"/>
</dbReference>
<keyword evidence="7" id="KW-0378">Hydrolase</keyword>
<evidence type="ECO:0000313" key="14">
    <source>
        <dbReference type="EMBL" id="KZV87804.1"/>
    </source>
</evidence>
<evidence type="ECO:0000256" key="11">
    <source>
        <dbReference type="ARBA" id="ARBA00023316"/>
    </source>
</evidence>
<comment type="cofactor">
    <cofactor evidence="1">
        <name>Co(2+)</name>
        <dbReference type="ChEBI" id="CHEBI:48828"/>
    </cofactor>
</comment>
<dbReference type="GO" id="GO:0071555">
    <property type="term" value="P:cell wall organization"/>
    <property type="evidence" value="ECO:0007669"/>
    <property type="project" value="UniProtKB-KW"/>
</dbReference>
<proteinExistence type="predicted"/>
<dbReference type="GO" id="GO:0098552">
    <property type="term" value="C:side of membrane"/>
    <property type="evidence" value="ECO:0007669"/>
    <property type="project" value="UniProtKB-KW"/>
</dbReference>
<dbReference type="InterPro" id="IPR011330">
    <property type="entry name" value="Glyco_hydro/deAcase_b/a-brl"/>
</dbReference>
<accession>A0A165EVW2</accession>
<evidence type="ECO:0000256" key="8">
    <source>
        <dbReference type="ARBA" id="ARBA00023136"/>
    </source>
</evidence>
<protein>
    <submittedName>
        <fullName evidence="14">Carbohydrate esterase family 4 protein</fullName>
    </submittedName>
</protein>
<dbReference type="GO" id="GO:0005975">
    <property type="term" value="P:carbohydrate metabolic process"/>
    <property type="evidence" value="ECO:0007669"/>
    <property type="project" value="InterPro"/>
</dbReference>
<dbReference type="Proteomes" id="UP000077266">
    <property type="component" value="Unassembled WGS sequence"/>
</dbReference>
<dbReference type="OrthoDB" id="2125469at2759"/>
<evidence type="ECO:0000256" key="5">
    <source>
        <dbReference type="ARBA" id="ARBA00022723"/>
    </source>
</evidence>
<dbReference type="GO" id="GO:0046872">
    <property type="term" value="F:metal ion binding"/>
    <property type="evidence" value="ECO:0007669"/>
    <property type="project" value="UniProtKB-KW"/>
</dbReference>
<dbReference type="GO" id="GO:0005886">
    <property type="term" value="C:plasma membrane"/>
    <property type="evidence" value="ECO:0007669"/>
    <property type="project" value="UniProtKB-SubCell"/>
</dbReference>
<keyword evidence="3" id="KW-1003">Cell membrane</keyword>
<evidence type="ECO:0000256" key="7">
    <source>
        <dbReference type="ARBA" id="ARBA00022801"/>
    </source>
</evidence>
<dbReference type="AlphaFoldDB" id="A0A165EVW2"/>
<evidence type="ECO:0000256" key="6">
    <source>
        <dbReference type="ARBA" id="ARBA00022729"/>
    </source>
</evidence>
<evidence type="ECO:0000256" key="9">
    <source>
        <dbReference type="ARBA" id="ARBA00023277"/>
    </source>
</evidence>
<evidence type="ECO:0000256" key="2">
    <source>
        <dbReference type="ARBA" id="ARBA00004609"/>
    </source>
</evidence>
<sequence length="270" mass="29737">MKSIFVTVGTAVALAGFVIGQNGPPPGTPLATIYSSCKVPNTVALTFDDGPYIYERDVINTLAQYNAKGTFFLSVQRFPRCPFRYSSYDRNGNNWACIYDDTRISAIRAVYNAGHQLGGHTWTHADLTTLTWDQIHDQMWRVAEALLRITGAYIAMFRPPYGSYNNLALQAIKVRNQSAVLWDFDSLDSDGATPAESKTRYDQLVARHPSTVLALNHSPLNNTVFDVLPHALSVLSGAGYRFVTVSDCLGGVPPYQFTQAPGVKDASWTC</sequence>
<dbReference type="InterPro" id="IPR002509">
    <property type="entry name" value="NODB_dom"/>
</dbReference>
<keyword evidence="10" id="KW-0449">Lipoprotein</keyword>
<dbReference type="EMBL" id="KV426115">
    <property type="protein sequence ID" value="KZV87804.1"/>
    <property type="molecule type" value="Genomic_DNA"/>
</dbReference>
<keyword evidence="6 12" id="KW-0732">Signal</keyword>
<evidence type="ECO:0000259" key="13">
    <source>
        <dbReference type="PROSITE" id="PS51677"/>
    </source>
</evidence>
<feature type="signal peptide" evidence="12">
    <location>
        <begin position="1"/>
        <end position="20"/>
    </location>
</feature>
<feature type="chain" id="PRO_5007857443" evidence="12">
    <location>
        <begin position="21"/>
        <end position="270"/>
    </location>
</feature>
<keyword evidence="5" id="KW-0479">Metal-binding</keyword>
<dbReference type="PROSITE" id="PS51677">
    <property type="entry name" value="NODB"/>
    <property type="match status" value="1"/>
</dbReference>
<reference evidence="14 15" key="1">
    <citation type="journal article" date="2016" name="Mol. Biol. Evol.">
        <title>Comparative Genomics of Early-Diverging Mushroom-Forming Fungi Provides Insights into the Origins of Lignocellulose Decay Capabilities.</title>
        <authorList>
            <person name="Nagy L.G."/>
            <person name="Riley R."/>
            <person name="Tritt A."/>
            <person name="Adam C."/>
            <person name="Daum C."/>
            <person name="Floudas D."/>
            <person name="Sun H."/>
            <person name="Yadav J.S."/>
            <person name="Pangilinan J."/>
            <person name="Larsson K.H."/>
            <person name="Matsuura K."/>
            <person name="Barry K."/>
            <person name="Labutti K."/>
            <person name="Kuo R."/>
            <person name="Ohm R.A."/>
            <person name="Bhattacharya S.S."/>
            <person name="Shirouzu T."/>
            <person name="Yoshinaga Y."/>
            <person name="Martin F.M."/>
            <person name="Grigoriev I.V."/>
            <person name="Hibbett D.S."/>
        </authorList>
    </citation>
    <scope>NUCLEOTIDE SEQUENCE [LARGE SCALE GENOMIC DNA]</scope>
    <source>
        <strain evidence="14 15">HHB12029</strain>
    </source>
</reference>
<keyword evidence="4" id="KW-0336">GPI-anchor</keyword>
<evidence type="ECO:0000256" key="4">
    <source>
        <dbReference type="ARBA" id="ARBA00022622"/>
    </source>
</evidence>
<dbReference type="GO" id="GO:0016810">
    <property type="term" value="F:hydrolase activity, acting on carbon-nitrogen (but not peptide) bonds"/>
    <property type="evidence" value="ECO:0007669"/>
    <property type="project" value="InterPro"/>
</dbReference>
<dbReference type="PANTHER" id="PTHR46471:SF2">
    <property type="entry name" value="CHITIN DEACETYLASE-RELATED"/>
    <property type="match status" value="1"/>
</dbReference>
<gene>
    <name evidence="14" type="ORF">EXIGLDRAFT_741303</name>
</gene>
<evidence type="ECO:0000256" key="12">
    <source>
        <dbReference type="SAM" id="SignalP"/>
    </source>
</evidence>
<feature type="domain" description="NodB homology" evidence="13">
    <location>
        <begin position="41"/>
        <end position="243"/>
    </location>
</feature>
<evidence type="ECO:0000256" key="1">
    <source>
        <dbReference type="ARBA" id="ARBA00001941"/>
    </source>
</evidence>
<dbReference type="SUPFAM" id="SSF88713">
    <property type="entry name" value="Glycoside hydrolase/deacetylase"/>
    <property type="match status" value="1"/>
</dbReference>
<keyword evidence="11" id="KW-0961">Cell wall biogenesis/degradation</keyword>
<evidence type="ECO:0000256" key="3">
    <source>
        <dbReference type="ARBA" id="ARBA00022475"/>
    </source>
</evidence>
<keyword evidence="8" id="KW-0472">Membrane</keyword>
<organism evidence="14 15">
    <name type="scientific">Exidia glandulosa HHB12029</name>
    <dbReference type="NCBI Taxonomy" id="1314781"/>
    <lineage>
        <taxon>Eukaryota</taxon>
        <taxon>Fungi</taxon>
        <taxon>Dikarya</taxon>
        <taxon>Basidiomycota</taxon>
        <taxon>Agaricomycotina</taxon>
        <taxon>Agaricomycetes</taxon>
        <taxon>Auriculariales</taxon>
        <taxon>Exidiaceae</taxon>
        <taxon>Exidia</taxon>
    </lineage>
</organism>
<name>A0A165EVW2_EXIGL</name>
<dbReference type="InParanoid" id="A0A165EVW2"/>
<evidence type="ECO:0000256" key="10">
    <source>
        <dbReference type="ARBA" id="ARBA00023288"/>
    </source>
</evidence>
<dbReference type="Pfam" id="PF01522">
    <property type="entry name" value="Polysacc_deac_1"/>
    <property type="match status" value="1"/>
</dbReference>